<keyword evidence="2" id="KW-0805">Transcription regulation</keyword>
<evidence type="ECO:0000313" key="7">
    <source>
        <dbReference type="EMBL" id="QNI23778.1"/>
    </source>
</evidence>
<dbReference type="InterPro" id="IPR044800">
    <property type="entry name" value="LEC2-like"/>
</dbReference>
<keyword evidence="4" id="KW-0804">Transcription</keyword>
<dbReference type="GO" id="GO:0005634">
    <property type="term" value="C:nucleus"/>
    <property type="evidence" value="ECO:0007669"/>
    <property type="project" value="UniProtKB-SubCell"/>
</dbReference>
<dbReference type="InterPro" id="IPR003340">
    <property type="entry name" value="B3_DNA-bd"/>
</dbReference>
<reference evidence="7" key="2">
    <citation type="journal article" date="2020" name="Chin J Nat Med">
        <title>Genome-wide identification and analysis of AP2/ERF transcription factors related to camptothecin biosynthesis in Camptotheca acuminata.</title>
        <authorList>
            <person name="Hu Y.T."/>
            <person name="Xu Z.C."/>
            <person name="Tian Y."/>
            <person name="Gao R.R."/>
            <person name="Ji A.J."/>
            <person name="Pu X.D."/>
            <person name="Wang Y."/>
            <person name="Liu X."/>
            <person name="Song J.Y."/>
        </authorList>
    </citation>
    <scope>NUCLEOTIDE SEQUENCE</scope>
    <source>
        <strain evidence="7">Cac043</strain>
    </source>
</reference>
<accession>A0A7G8AUA9</accession>
<dbReference type="EMBL" id="MN863580">
    <property type="protein sequence ID" value="QNI23778.1"/>
    <property type="molecule type" value="mRNA"/>
</dbReference>
<evidence type="ECO:0000256" key="2">
    <source>
        <dbReference type="ARBA" id="ARBA00023015"/>
    </source>
</evidence>
<evidence type="ECO:0000256" key="3">
    <source>
        <dbReference type="ARBA" id="ARBA00023125"/>
    </source>
</evidence>
<name>A0A7G8AUA9_CAMAC</name>
<reference evidence="7" key="1">
    <citation type="submission" date="2019-12" db="EMBL/GenBank/DDBJ databases">
        <authorList>
            <person name="Hu Y."/>
        </authorList>
    </citation>
    <scope>NUCLEOTIDE SEQUENCE</scope>
    <source>
        <strain evidence="7">Cac043</strain>
    </source>
</reference>
<dbReference type="CDD" id="cd10017">
    <property type="entry name" value="B3_DNA"/>
    <property type="match status" value="1"/>
</dbReference>
<protein>
    <submittedName>
        <fullName evidence="7">AP2/ERF transcription factor</fullName>
    </submittedName>
</protein>
<evidence type="ECO:0000256" key="4">
    <source>
        <dbReference type="ARBA" id="ARBA00023163"/>
    </source>
</evidence>
<dbReference type="SMART" id="SM01019">
    <property type="entry name" value="B3"/>
    <property type="match status" value="1"/>
</dbReference>
<dbReference type="PANTHER" id="PTHR31140">
    <property type="entry name" value="B3 DOMAIN-CONTAINING TRANSCRIPTION FACTOR ABI3"/>
    <property type="match status" value="1"/>
</dbReference>
<keyword evidence="5" id="KW-0539">Nucleus</keyword>
<dbReference type="InterPro" id="IPR015300">
    <property type="entry name" value="DNA-bd_pseudobarrel_sf"/>
</dbReference>
<comment type="subcellular location">
    <subcellularLocation>
        <location evidence="1">Nucleus</location>
    </subcellularLocation>
</comment>
<evidence type="ECO:0000256" key="5">
    <source>
        <dbReference type="ARBA" id="ARBA00023242"/>
    </source>
</evidence>
<dbReference type="AlphaFoldDB" id="A0A7G8AUA9"/>
<dbReference type="Gene3D" id="2.40.330.10">
    <property type="entry name" value="DNA-binding pseudobarrel domain"/>
    <property type="match status" value="1"/>
</dbReference>
<dbReference type="PROSITE" id="PS50863">
    <property type="entry name" value="B3"/>
    <property type="match status" value="1"/>
</dbReference>
<evidence type="ECO:0000256" key="1">
    <source>
        <dbReference type="ARBA" id="ARBA00004123"/>
    </source>
</evidence>
<dbReference type="Pfam" id="PF02362">
    <property type="entry name" value="B3"/>
    <property type="match status" value="1"/>
</dbReference>
<sequence>MFLIRPQGYYQEHEHYKNNRHFSGINEIAKGDQEGTSSPSKGTALVRPFGRKKLFDKVVTQSDLKQYRLAIPKLQAKKHFPLNVSSNGILLCMADNEGKVWRFRYAFWKSTQTYVLTSEWNQFVKEKGLNAGDVVSFWRSTRLTKQLYIDWERRRMSSIITKPDPLIIPIQQGEDHQVVKLFGVNISST</sequence>
<dbReference type="GO" id="GO:0003677">
    <property type="term" value="F:DNA binding"/>
    <property type="evidence" value="ECO:0007669"/>
    <property type="project" value="UniProtKB-KW"/>
</dbReference>
<organism evidence="7">
    <name type="scientific">Camptotheca acuminata</name>
    <name type="common">Happy tree</name>
    <dbReference type="NCBI Taxonomy" id="16922"/>
    <lineage>
        <taxon>Eukaryota</taxon>
        <taxon>Viridiplantae</taxon>
        <taxon>Streptophyta</taxon>
        <taxon>Embryophyta</taxon>
        <taxon>Tracheophyta</taxon>
        <taxon>Spermatophyta</taxon>
        <taxon>Magnoliopsida</taxon>
        <taxon>eudicotyledons</taxon>
        <taxon>Gunneridae</taxon>
        <taxon>Pentapetalae</taxon>
        <taxon>asterids</taxon>
        <taxon>Cornales</taxon>
        <taxon>Nyssaceae</taxon>
        <taxon>Camptotheca</taxon>
    </lineage>
</organism>
<dbReference type="GO" id="GO:0003700">
    <property type="term" value="F:DNA-binding transcription factor activity"/>
    <property type="evidence" value="ECO:0007669"/>
    <property type="project" value="InterPro"/>
</dbReference>
<dbReference type="PANTHER" id="PTHR31140:SF1">
    <property type="entry name" value="AP2_ERF AND B3 DOMAIN-CONTAINING TRANSCRIPTION REPRESSOR RAV2"/>
    <property type="match status" value="1"/>
</dbReference>
<feature type="domain" description="TF-B3" evidence="6">
    <location>
        <begin position="54"/>
        <end position="155"/>
    </location>
</feature>
<dbReference type="SUPFAM" id="SSF101936">
    <property type="entry name" value="DNA-binding pseudobarrel domain"/>
    <property type="match status" value="1"/>
</dbReference>
<keyword evidence="3" id="KW-0238">DNA-binding</keyword>
<evidence type="ECO:0000259" key="6">
    <source>
        <dbReference type="PROSITE" id="PS50863"/>
    </source>
</evidence>
<proteinExistence type="evidence at transcript level"/>